<sequence>SFSVATHHLDKDAPEVVGLSHYTAIVLLIVYALYLLFQLKTHAYLYTTNEENERPELPLAVSLVLLAVTTVIVAACSEFLVSSIEGINESLGLPKIFVGLILLPIIGNAAESTTAINAAIQNKMQLAIGIAAGSSLQIALFVTPFLVVLGWIINQPMSLFFDLFETILLSVSVLIMNYLIQDGKSNWLEGVLLLATYVVIAIAFYFYPSDIPGAD</sequence>
<dbReference type="PANTHER" id="PTHR31503">
    <property type="entry name" value="VACUOLAR CALCIUM ION TRANSPORTER"/>
    <property type="match status" value="1"/>
</dbReference>
<comment type="function">
    <text evidence="10">Has a role in promoting intracellular calcium ion sequestration via the exchange of calcium ions for hydrogen ions across the vacuolar membrane. Involved also in manganese ion homeostasis via its uptake into the vacuole.</text>
</comment>
<keyword evidence="7 10" id="KW-1133">Transmembrane helix</keyword>
<feature type="transmembrane region" description="Helical" evidence="10">
    <location>
        <begin position="57"/>
        <end position="84"/>
    </location>
</feature>
<evidence type="ECO:0000256" key="6">
    <source>
        <dbReference type="ARBA" id="ARBA00022837"/>
    </source>
</evidence>
<evidence type="ECO:0000313" key="13">
    <source>
        <dbReference type="Proteomes" id="UP000789572"/>
    </source>
</evidence>
<keyword evidence="13" id="KW-1185">Reference proteome</keyword>
<comment type="similarity">
    <text evidence="2 10">Belongs to the Ca(2+):cation antiporter (CaCA) (TC 2.A.19) family.</text>
</comment>
<comment type="caution">
    <text evidence="12">The sequence shown here is derived from an EMBL/GenBank/DDBJ whole genome shotgun (WGS) entry which is preliminary data.</text>
</comment>
<keyword evidence="10" id="KW-0050">Antiport</keyword>
<feature type="transmembrane region" description="Helical" evidence="10">
    <location>
        <begin position="126"/>
        <end position="153"/>
    </location>
</feature>
<dbReference type="Proteomes" id="UP000789572">
    <property type="component" value="Unassembled WGS sequence"/>
</dbReference>
<keyword evidence="10" id="KW-0926">Vacuole</keyword>
<dbReference type="GO" id="GO:0015369">
    <property type="term" value="F:calcium:proton antiporter activity"/>
    <property type="evidence" value="ECO:0007669"/>
    <property type="project" value="UniProtKB-UniRule"/>
</dbReference>
<dbReference type="AlphaFoldDB" id="A0A9N9EC27"/>
<keyword evidence="3 10" id="KW-0813">Transport</keyword>
<dbReference type="GO" id="GO:0006874">
    <property type="term" value="P:intracellular calcium ion homeostasis"/>
    <property type="evidence" value="ECO:0007669"/>
    <property type="project" value="TreeGrafter"/>
</dbReference>
<dbReference type="GO" id="GO:0012505">
    <property type="term" value="C:endomembrane system"/>
    <property type="evidence" value="ECO:0007669"/>
    <property type="project" value="UniProtKB-SubCell"/>
</dbReference>
<protein>
    <recommendedName>
        <fullName evidence="10">Vacuolar calcium ion transporter</fullName>
    </recommendedName>
</protein>
<evidence type="ECO:0000256" key="10">
    <source>
        <dbReference type="RuleBase" id="RU365028"/>
    </source>
</evidence>
<evidence type="ECO:0000256" key="2">
    <source>
        <dbReference type="ARBA" id="ARBA00008170"/>
    </source>
</evidence>
<dbReference type="OrthoDB" id="1699231at2759"/>
<comment type="subcellular location">
    <subcellularLocation>
        <location evidence="1">Endomembrane system</location>
        <topology evidence="1">Multi-pass membrane protein</topology>
    </subcellularLocation>
    <subcellularLocation>
        <location evidence="10">Vacuole membrane</location>
    </subcellularLocation>
</comment>
<dbReference type="Gene3D" id="1.20.1420.30">
    <property type="entry name" value="NCX, central ion-binding region"/>
    <property type="match status" value="1"/>
</dbReference>
<dbReference type="NCBIfam" id="TIGR00378">
    <property type="entry name" value="cax"/>
    <property type="match status" value="1"/>
</dbReference>
<evidence type="ECO:0000259" key="11">
    <source>
        <dbReference type="Pfam" id="PF01699"/>
    </source>
</evidence>
<evidence type="ECO:0000256" key="1">
    <source>
        <dbReference type="ARBA" id="ARBA00004127"/>
    </source>
</evidence>
<dbReference type="PANTHER" id="PTHR31503:SF22">
    <property type="entry name" value="VACUOLAR CALCIUM ION TRANSPORTER"/>
    <property type="match status" value="1"/>
</dbReference>
<keyword evidence="9 10" id="KW-0472">Membrane</keyword>
<dbReference type="InterPro" id="IPR044880">
    <property type="entry name" value="NCX_ion-bd_dom_sf"/>
</dbReference>
<dbReference type="InterPro" id="IPR004713">
    <property type="entry name" value="CaH_exchang"/>
</dbReference>
<evidence type="ECO:0000256" key="5">
    <source>
        <dbReference type="ARBA" id="ARBA00022692"/>
    </source>
</evidence>
<dbReference type="InterPro" id="IPR004798">
    <property type="entry name" value="CAX-like"/>
</dbReference>
<feature type="transmembrane region" description="Helical" evidence="10">
    <location>
        <begin position="19"/>
        <end position="37"/>
    </location>
</feature>
<evidence type="ECO:0000313" key="12">
    <source>
        <dbReference type="EMBL" id="CAG8668808.1"/>
    </source>
</evidence>
<feature type="non-terminal residue" evidence="12">
    <location>
        <position position="215"/>
    </location>
</feature>
<keyword evidence="5 10" id="KW-0812">Transmembrane</keyword>
<feature type="non-terminal residue" evidence="12">
    <location>
        <position position="1"/>
    </location>
</feature>
<gene>
    <name evidence="12" type="ORF">POCULU_LOCUS10848</name>
</gene>
<evidence type="ECO:0000256" key="3">
    <source>
        <dbReference type="ARBA" id="ARBA00022448"/>
    </source>
</evidence>
<evidence type="ECO:0000256" key="9">
    <source>
        <dbReference type="ARBA" id="ARBA00023136"/>
    </source>
</evidence>
<reference evidence="12" key="1">
    <citation type="submission" date="2021-06" db="EMBL/GenBank/DDBJ databases">
        <authorList>
            <person name="Kallberg Y."/>
            <person name="Tangrot J."/>
            <person name="Rosling A."/>
        </authorList>
    </citation>
    <scope>NUCLEOTIDE SEQUENCE</scope>
    <source>
        <strain evidence="12">IA702</strain>
    </source>
</reference>
<feature type="transmembrane region" description="Helical" evidence="10">
    <location>
        <begin position="159"/>
        <end position="180"/>
    </location>
</feature>
<dbReference type="EMBL" id="CAJVPJ010006445">
    <property type="protein sequence ID" value="CAG8668808.1"/>
    <property type="molecule type" value="Genomic_DNA"/>
</dbReference>
<evidence type="ECO:0000256" key="4">
    <source>
        <dbReference type="ARBA" id="ARBA00022568"/>
    </source>
</evidence>
<accession>A0A9N9EC27</accession>
<name>A0A9N9EC27_9GLOM</name>
<dbReference type="Pfam" id="PF01699">
    <property type="entry name" value="Na_Ca_ex"/>
    <property type="match status" value="1"/>
</dbReference>
<dbReference type="InterPro" id="IPR004837">
    <property type="entry name" value="NaCa_Exmemb"/>
</dbReference>
<feature type="domain" description="Sodium/calcium exchanger membrane region" evidence="11">
    <location>
        <begin position="62"/>
        <end position="205"/>
    </location>
</feature>
<evidence type="ECO:0000256" key="8">
    <source>
        <dbReference type="ARBA" id="ARBA00023065"/>
    </source>
</evidence>
<dbReference type="GO" id="GO:0000329">
    <property type="term" value="C:fungal-type vacuole membrane"/>
    <property type="evidence" value="ECO:0007669"/>
    <property type="project" value="TreeGrafter"/>
</dbReference>
<proteinExistence type="inferred from homology"/>
<keyword evidence="4 10" id="KW-0109">Calcium transport</keyword>
<keyword evidence="8 10" id="KW-0406">Ion transport</keyword>
<keyword evidence="6 10" id="KW-0106">Calcium</keyword>
<evidence type="ECO:0000256" key="7">
    <source>
        <dbReference type="ARBA" id="ARBA00022989"/>
    </source>
</evidence>
<feature type="transmembrane region" description="Helical" evidence="10">
    <location>
        <begin position="96"/>
        <end position="119"/>
    </location>
</feature>
<comment type="caution">
    <text evidence="10">Lacks conserved residue(s) required for the propagation of feature annotation.</text>
</comment>
<organism evidence="12 13">
    <name type="scientific">Paraglomus occultum</name>
    <dbReference type="NCBI Taxonomy" id="144539"/>
    <lineage>
        <taxon>Eukaryota</taxon>
        <taxon>Fungi</taxon>
        <taxon>Fungi incertae sedis</taxon>
        <taxon>Mucoromycota</taxon>
        <taxon>Glomeromycotina</taxon>
        <taxon>Glomeromycetes</taxon>
        <taxon>Paraglomerales</taxon>
        <taxon>Paraglomeraceae</taxon>
        <taxon>Paraglomus</taxon>
    </lineage>
</organism>
<feature type="transmembrane region" description="Helical" evidence="10">
    <location>
        <begin position="187"/>
        <end position="207"/>
    </location>
</feature>